<dbReference type="EMBL" id="UINC01119751">
    <property type="protein sequence ID" value="SVC93809.1"/>
    <property type="molecule type" value="Genomic_DNA"/>
</dbReference>
<reference evidence="1" key="1">
    <citation type="submission" date="2018-05" db="EMBL/GenBank/DDBJ databases">
        <authorList>
            <person name="Lanie J.A."/>
            <person name="Ng W.-L."/>
            <person name="Kazmierczak K.M."/>
            <person name="Andrzejewski T.M."/>
            <person name="Davidsen T.M."/>
            <person name="Wayne K.J."/>
            <person name="Tettelin H."/>
            <person name="Glass J.I."/>
            <person name="Rusch D."/>
            <person name="Podicherti R."/>
            <person name="Tsui H.-C.T."/>
            <person name="Winkler M.E."/>
        </authorList>
    </citation>
    <scope>NUCLEOTIDE SEQUENCE</scope>
</reference>
<proteinExistence type="predicted"/>
<protein>
    <submittedName>
        <fullName evidence="1">Uncharacterized protein</fullName>
    </submittedName>
</protein>
<accession>A0A382R7V6</accession>
<name>A0A382R7V6_9ZZZZ</name>
<dbReference type="AlphaFoldDB" id="A0A382R7V6"/>
<sequence length="42" mass="4788">MQRKKLTVYDYLRCKGQRQLSNLFVHTVEEAAAAEEAGNVYG</sequence>
<evidence type="ECO:0000313" key="1">
    <source>
        <dbReference type="EMBL" id="SVC93809.1"/>
    </source>
</evidence>
<gene>
    <name evidence="1" type="ORF">METZ01_LOCUS346663</name>
</gene>
<organism evidence="1">
    <name type="scientific">marine metagenome</name>
    <dbReference type="NCBI Taxonomy" id="408172"/>
    <lineage>
        <taxon>unclassified sequences</taxon>
        <taxon>metagenomes</taxon>
        <taxon>ecological metagenomes</taxon>
    </lineage>
</organism>